<dbReference type="PANTHER" id="PTHR30001:SF1">
    <property type="entry name" value="RIBONUCLEASE E_G-LIKE PROTEIN, CHLOROPLASTIC"/>
    <property type="match status" value="1"/>
</dbReference>
<dbReference type="Gene3D" id="3.40.1260.20">
    <property type="entry name" value="Ribonuclease E, catalytic domain"/>
    <property type="match status" value="1"/>
</dbReference>
<accession>A0A9D6QLW0</accession>
<dbReference type="GO" id="GO:0005737">
    <property type="term" value="C:cytoplasm"/>
    <property type="evidence" value="ECO:0007669"/>
    <property type="project" value="TreeGrafter"/>
</dbReference>
<evidence type="ECO:0000259" key="2">
    <source>
        <dbReference type="Pfam" id="PF20833"/>
    </source>
</evidence>
<evidence type="ECO:0000313" key="3">
    <source>
        <dbReference type="EMBL" id="MBI3539093.1"/>
    </source>
</evidence>
<dbReference type="AlphaFoldDB" id="A0A9D6QLW0"/>
<dbReference type="GO" id="GO:0004540">
    <property type="term" value="F:RNA nuclease activity"/>
    <property type="evidence" value="ECO:0007669"/>
    <property type="project" value="InterPro"/>
</dbReference>
<dbReference type="GO" id="GO:0003723">
    <property type="term" value="F:RNA binding"/>
    <property type="evidence" value="ECO:0007669"/>
    <property type="project" value="InterPro"/>
</dbReference>
<dbReference type="GO" id="GO:0006364">
    <property type="term" value="P:rRNA processing"/>
    <property type="evidence" value="ECO:0007669"/>
    <property type="project" value="TreeGrafter"/>
</dbReference>
<feature type="domain" description="RNase E/G thioredoxin-like" evidence="2">
    <location>
        <begin position="18"/>
        <end position="99"/>
    </location>
</feature>
<dbReference type="Proteomes" id="UP000807850">
    <property type="component" value="Unassembled WGS sequence"/>
</dbReference>
<dbReference type="Pfam" id="PF20833">
    <property type="entry name" value="RNase_E_G_Thio"/>
    <property type="match status" value="1"/>
</dbReference>
<proteinExistence type="predicted"/>
<organism evidence="3 4">
    <name type="scientific">Eiseniibacteriota bacterium</name>
    <dbReference type="NCBI Taxonomy" id="2212470"/>
    <lineage>
        <taxon>Bacteria</taxon>
        <taxon>Candidatus Eiseniibacteriota</taxon>
    </lineage>
</organism>
<keyword evidence="1" id="KW-0378">Hydrolase</keyword>
<dbReference type="InterPro" id="IPR004659">
    <property type="entry name" value="RNase_E/G"/>
</dbReference>
<comment type="caution">
    <text evidence="3">The sequence shown here is derived from an EMBL/GenBank/DDBJ whole genome shotgun (WGS) entry which is preliminary data.</text>
</comment>
<protein>
    <recommendedName>
        <fullName evidence="2">RNase E/G thioredoxin-like domain-containing protein</fullName>
    </recommendedName>
</protein>
<evidence type="ECO:0000313" key="4">
    <source>
        <dbReference type="Proteomes" id="UP000807850"/>
    </source>
</evidence>
<dbReference type="InterPro" id="IPR048583">
    <property type="entry name" value="RNase_E_G_thioredoxin-like"/>
</dbReference>
<reference evidence="3" key="1">
    <citation type="submission" date="2020-07" db="EMBL/GenBank/DDBJ databases">
        <title>Huge and variable diversity of episymbiotic CPR bacteria and DPANN archaea in groundwater ecosystems.</title>
        <authorList>
            <person name="He C.Y."/>
            <person name="Keren R."/>
            <person name="Whittaker M."/>
            <person name="Farag I.F."/>
            <person name="Doudna J."/>
            <person name="Cate J.H.D."/>
            <person name="Banfield J.F."/>
        </authorList>
    </citation>
    <scope>NUCLEOTIDE SEQUENCE</scope>
    <source>
        <strain evidence="3">NC_groundwater_928_Pr1_S-0.2um_72_17</strain>
    </source>
</reference>
<dbReference type="EMBL" id="JACQAY010000066">
    <property type="protein sequence ID" value="MBI3539093.1"/>
    <property type="molecule type" value="Genomic_DNA"/>
</dbReference>
<gene>
    <name evidence="3" type="ORF">HY076_02325</name>
</gene>
<sequence>MTRQRERSSLLHYYTEDCPYCAGLGKVPSPETMLVKLERALRRVAAMGGEKRLTLRVAPEVALYFVEQEARRFAELEKRFKLHVDIKDDPQLRRGEMRIFNDKRQELTKQVVGAVPGT</sequence>
<keyword evidence="1" id="KW-0540">Nuclease</keyword>
<name>A0A9D6QLW0_UNCEI</name>
<dbReference type="PANTHER" id="PTHR30001">
    <property type="entry name" value="RIBONUCLEASE"/>
    <property type="match status" value="1"/>
</dbReference>
<evidence type="ECO:0000256" key="1">
    <source>
        <dbReference type="ARBA" id="ARBA00022722"/>
    </source>
</evidence>